<reference evidence="2" key="1">
    <citation type="submission" date="2021-03" db="EMBL/GenBank/DDBJ databases">
        <title>Draft genome sequence of rust myrtle Austropuccinia psidii MF-1, a brazilian biotype.</title>
        <authorList>
            <person name="Quecine M.C."/>
            <person name="Pachon D.M.R."/>
            <person name="Bonatelli M.L."/>
            <person name="Correr F.H."/>
            <person name="Franceschini L.M."/>
            <person name="Leite T.F."/>
            <person name="Margarido G.R.A."/>
            <person name="Almeida C.A."/>
            <person name="Ferrarezi J.A."/>
            <person name="Labate C.A."/>
        </authorList>
    </citation>
    <scope>NUCLEOTIDE SEQUENCE</scope>
    <source>
        <strain evidence="2">MF-1</strain>
    </source>
</reference>
<proteinExistence type="predicted"/>
<organism evidence="2 3">
    <name type="scientific">Austropuccinia psidii MF-1</name>
    <dbReference type="NCBI Taxonomy" id="1389203"/>
    <lineage>
        <taxon>Eukaryota</taxon>
        <taxon>Fungi</taxon>
        <taxon>Dikarya</taxon>
        <taxon>Basidiomycota</taxon>
        <taxon>Pucciniomycotina</taxon>
        <taxon>Pucciniomycetes</taxon>
        <taxon>Pucciniales</taxon>
        <taxon>Sphaerophragmiaceae</taxon>
        <taxon>Austropuccinia</taxon>
    </lineage>
</organism>
<evidence type="ECO:0000313" key="2">
    <source>
        <dbReference type="EMBL" id="MBW0541446.1"/>
    </source>
</evidence>
<dbReference type="AlphaFoldDB" id="A0A9Q3FQ62"/>
<protein>
    <submittedName>
        <fullName evidence="2">Uncharacterized protein</fullName>
    </submittedName>
</protein>
<dbReference type="Proteomes" id="UP000765509">
    <property type="component" value="Unassembled WGS sequence"/>
</dbReference>
<sequence>MSSLPDPPDPDDQMDIPEIFEGEPEMIQQGNSYRYLLHLLMQLVTRVYDQLDTMNQIQQSMEETTQNINKLLDNLENSIRTLSSEVRTLSKNPTSSKLPPPPSFVAIVAKSTIPKPFPLPNKFPLAPKMSKKKVVKK</sequence>
<dbReference type="EMBL" id="AVOT02046099">
    <property type="protein sequence ID" value="MBW0541446.1"/>
    <property type="molecule type" value="Genomic_DNA"/>
</dbReference>
<feature type="coiled-coil region" evidence="1">
    <location>
        <begin position="54"/>
        <end position="92"/>
    </location>
</feature>
<accession>A0A9Q3FQ62</accession>
<evidence type="ECO:0000256" key="1">
    <source>
        <dbReference type="SAM" id="Coils"/>
    </source>
</evidence>
<keyword evidence="1" id="KW-0175">Coiled coil</keyword>
<comment type="caution">
    <text evidence="2">The sequence shown here is derived from an EMBL/GenBank/DDBJ whole genome shotgun (WGS) entry which is preliminary data.</text>
</comment>
<keyword evidence="3" id="KW-1185">Reference proteome</keyword>
<name>A0A9Q3FQ62_9BASI</name>
<gene>
    <name evidence="2" type="ORF">O181_081161</name>
</gene>
<evidence type="ECO:0000313" key="3">
    <source>
        <dbReference type="Proteomes" id="UP000765509"/>
    </source>
</evidence>